<reference evidence="3" key="1">
    <citation type="submission" date="2019-11" db="EMBL/GenBank/DDBJ databases">
        <title>The nuclear and mitochondrial genomes of Frieseomelitta varia - a highly eusocial stingless bee (Meliponini) with a permanently sterile worker caste.</title>
        <authorList>
            <person name="Freitas F.C.P."/>
            <person name="Lourenco A.P."/>
            <person name="Nunes F.M.F."/>
            <person name="Paschoal A.R."/>
            <person name="Abreu F.C.P."/>
            <person name="Barbin F.O."/>
            <person name="Bataglia L."/>
            <person name="Cardoso-Junior C.A.M."/>
            <person name="Cervoni M.S."/>
            <person name="Silva S.R."/>
            <person name="Dalarmi F."/>
            <person name="Del Lama M.A."/>
            <person name="Depintor T.S."/>
            <person name="Ferreira K.M."/>
            <person name="Goria P.S."/>
            <person name="Jaskot M.C."/>
            <person name="Lago D.C."/>
            <person name="Luna-Lucena D."/>
            <person name="Moda L.M."/>
            <person name="Nascimento L."/>
            <person name="Pedrino M."/>
            <person name="Rabico F.O."/>
            <person name="Sanches F.C."/>
            <person name="Santos D.E."/>
            <person name="Santos C.G."/>
            <person name="Vieira J."/>
            <person name="Lopes T.F."/>
            <person name="Barchuk A.R."/>
            <person name="Hartfelder K."/>
            <person name="Simoes Z.L.P."/>
            <person name="Bitondi M.M.G."/>
            <person name="Pinheiro D.G."/>
        </authorList>
    </citation>
    <scope>NUCLEOTIDE SEQUENCE</scope>
    <source>
        <strain evidence="3">USP_RPSP 00005682</strain>
        <tissue evidence="3">Whole individual</tissue>
    </source>
</reference>
<sequence>MLKGRLFVSVKLQQRQTRFSHDDRGSSRRSNKYDYLLNMTNSQYLDHMYQSWKKNPDSVNPSWNSYFRSIYADNLPESATSSPPADSNSSRTFTSKDSTPSTVSASTRIESSSNIIPSNFVGAQSSGRSFS</sequence>
<evidence type="ECO:0000256" key="1">
    <source>
        <dbReference type="SAM" id="MobiDB-lite"/>
    </source>
</evidence>
<accession>A0A833RIR7</accession>
<feature type="domain" description="2-oxoglutarate dehydrogenase E1 component N-terminal" evidence="2">
    <location>
        <begin position="37"/>
        <end position="70"/>
    </location>
</feature>
<dbReference type="EMBL" id="WNWW01000161">
    <property type="protein sequence ID" value="KAF3429484.1"/>
    <property type="molecule type" value="Genomic_DNA"/>
</dbReference>
<evidence type="ECO:0000259" key="2">
    <source>
        <dbReference type="Pfam" id="PF16078"/>
    </source>
</evidence>
<protein>
    <recommendedName>
        <fullName evidence="2">2-oxoglutarate dehydrogenase E1 component N-terminal domain-containing protein</fullName>
    </recommendedName>
</protein>
<dbReference type="Proteomes" id="UP000655588">
    <property type="component" value="Unassembled WGS sequence"/>
</dbReference>
<evidence type="ECO:0000313" key="3">
    <source>
        <dbReference type="EMBL" id="KAF3429484.1"/>
    </source>
</evidence>
<gene>
    <name evidence="3" type="ORF">E2986_12928</name>
</gene>
<proteinExistence type="predicted"/>
<keyword evidence="4" id="KW-1185">Reference proteome</keyword>
<dbReference type="Pfam" id="PF16078">
    <property type="entry name" value="2-oxogl_dehyd_N"/>
    <property type="match status" value="1"/>
</dbReference>
<dbReference type="InterPro" id="IPR032106">
    <property type="entry name" value="2-oxogl_dehyd_N"/>
</dbReference>
<name>A0A833RIR7_9HYME</name>
<dbReference type="AlphaFoldDB" id="A0A833RIR7"/>
<comment type="caution">
    <text evidence="3">The sequence shown here is derived from an EMBL/GenBank/DDBJ whole genome shotgun (WGS) entry which is preliminary data.</text>
</comment>
<evidence type="ECO:0000313" key="4">
    <source>
        <dbReference type="Proteomes" id="UP000655588"/>
    </source>
</evidence>
<feature type="region of interest" description="Disordered" evidence="1">
    <location>
        <begin position="77"/>
        <end position="131"/>
    </location>
</feature>
<organism evidence="3 4">
    <name type="scientific">Frieseomelitta varia</name>
    <dbReference type="NCBI Taxonomy" id="561572"/>
    <lineage>
        <taxon>Eukaryota</taxon>
        <taxon>Metazoa</taxon>
        <taxon>Ecdysozoa</taxon>
        <taxon>Arthropoda</taxon>
        <taxon>Hexapoda</taxon>
        <taxon>Insecta</taxon>
        <taxon>Pterygota</taxon>
        <taxon>Neoptera</taxon>
        <taxon>Endopterygota</taxon>
        <taxon>Hymenoptera</taxon>
        <taxon>Apocrita</taxon>
        <taxon>Aculeata</taxon>
        <taxon>Apoidea</taxon>
        <taxon>Anthophila</taxon>
        <taxon>Apidae</taxon>
        <taxon>Frieseomelitta</taxon>
    </lineage>
</organism>